<dbReference type="Gene3D" id="2.40.420.20">
    <property type="match status" value="1"/>
</dbReference>
<gene>
    <name evidence="5" type="ORF">LX64_00919</name>
</gene>
<evidence type="ECO:0000313" key="6">
    <source>
        <dbReference type="Proteomes" id="UP000249547"/>
    </source>
</evidence>
<keyword evidence="6" id="KW-1185">Reference proteome</keyword>
<feature type="signal peptide" evidence="3">
    <location>
        <begin position="1"/>
        <end position="22"/>
    </location>
</feature>
<dbReference type="PANTHER" id="PTHR30097:SF4">
    <property type="entry name" value="SLR6042 PROTEIN"/>
    <property type="match status" value="1"/>
</dbReference>
<comment type="similarity">
    <text evidence="1">Belongs to the membrane fusion protein (MFP) (TC 8.A.1) family.</text>
</comment>
<dbReference type="Proteomes" id="UP000249547">
    <property type="component" value="Unassembled WGS sequence"/>
</dbReference>
<feature type="chain" id="PRO_5016287059" evidence="3">
    <location>
        <begin position="23"/>
        <end position="383"/>
    </location>
</feature>
<dbReference type="OrthoDB" id="9814657at2"/>
<dbReference type="SUPFAM" id="SSF111369">
    <property type="entry name" value="HlyD-like secretion proteins"/>
    <property type="match status" value="1"/>
</dbReference>
<sequence>MKSIIYSSVVLFMMTSCGNKKATNTPAENTTKEVAVVDEQIVSLTEQQRKNAGVEVGLPSFENIDGVITLQGAIDVAPQNTANLSCPLGGYIKSTNMLPGKAVIKGEVLAVIEDIQFVQLQQDYLTAKTNYGVAELEYNRQRVLNESKATSDKVYEQAKAEMDRQRILISALAEKLKMIGINAANLTPASVRKEVTVVSPLNGYITQVNVTIGKYASPTDILFTIVDPSDKHLALKVFEKDLDKITVGLPVSAYTNANPTERYKAKIILVNRTFDENRMAEVHCHFEQNVPGLAPGMFMNGEVAVQGMKGIIVPEDAMVRWENKYYVFVETKPETYKMTEVKPGIQHDKKQQIEGQGITADTKVVLKNAFALLMKIKNTESEE</sequence>
<dbReference type="InterPro" id="IPR006143">
    <property type="entry name" value="RND_pump_MFP"/>
</dbReference>
<evidence type="ECO:0000259" key="4">
    <source>
        <dbReference type="Pfam" id="PF25973"/>
    </source>
</evidence>
<dbReference type="AlphaFoldDB" id="A0A327QXC1"/>
<proteinExistence type="inferred from homology"/>
<keyword evidence="3" id="KW-0732">Signal</keyword>
<organism evidence="5 6">
    <name type="scientific">Chitinophaga skermanii</name>
    <dbReference type="NCBI Taxonomy" id="331697"/>
    <lineage>
        <taxon>Bacteria</taxon>
        <taxon>Pseudomonadati</taxon>
        <taxon>Bacteroidota</taxon>
        <taxon>Chitinophagia</taxon>
        <taxon>Chitinophagales</taxon>
        <taxon>Chitinophagaceae</taxon>
        <taxon>Chitinophaga</taxon>
    </lineage>
</organism>
<protein>
    <submittedName>
        <fullName evidence="5">Cobalt-zinc-cadmium efflux system membrane fusion protein</fullName>
    </submittedName>
</protein>
<dbReference type="InterPro" id="IPR051909">
    <property type="entry name" value="MFP_Cation_Efflux"/>
</dbReference>
<dbReference type="Gene3D" id="1.10.287.470">
    <property type="entry name" value="Helix hairpin bin"/>
    <property type="match status" value="1"/>
</dbReference>
<dbReference type="GO" id="GO:0022857">
    <property type="term" value="F:transmembrane transporter activity"/>
    <property type="evidence" value="ECO:0007669"/>
    <property type="project" value="InterPro"/>
</dbReference>
<dbReference type="Gene3D" id="2.40.30.170">
    <property type="match status" value="1"/>
</dbReference>
<dbReference type="GO" id="GO:0016020">
    <property type="term" value="C:membrane"/>
    <property type="evidence" value="ECO:0007669"/>
    <property type="project" value="InterPro"/>
</dbReference>
<keyword evidence="2" id="KW-0813">Transport</keyword>
<evidence type="ECO:0000256" key="3">
    <source>
        <dbReference type="SAM" id="SignalP"/>
    </source>
</evidence>
<evidence type="ECO:0000256" key="2">
    <source>
        <dbReference type="ARBA" id="ARBA00022448"/>
    </source>
</evidence>
<evidence type="ECO:0000313" key="5">
    <source>
        <dbReference type="EMBL" id="RAJ08272.1"/>
    </source>
</evidence>
<feature type="domain" description="CzcB-like barrel-sandwich hybrid" evidence="4">
    <location>
        <begin position="81"/>
        <end position="227"/>
    </location>
</feature>
<dbReference type="GO" id="GO:0060003">
    <property type="term" value="P:copper ion export"/>
    <property type="evidence" value="ECO:0007669"/>
    <property type="project" value="TreeGrafter"/>
</dbReference>
<dbReference type="NCBIfam" id="TIGR01730">
    <property type="entry name" value="RND_mfp"/>
    <property type="match status" value="1"/>
</dbReference>
<dbReference type="Gene3D" id="2.40.50.100">
    <property type="match status" value="1"/>
</dbReference>
<dbReference type="PANTHER" id="PTHR30097">
    <property type="entry name" value="CATION EFFLUX SYSTEM PROTEIN CUSB"/>
    <property type="match status" value="1"/>
</dbReference>
<comment type="caution">
    <text evidence="5">The sequence shown here is derived from an EMBL/GenBank/DDBJ whole genome shotgun (WGS) entry which is preliminary data.</text>
</comment>
<dbReference type="RefSeq" id="WP_111596437.1">
    <property type="nucleotide sequence ID" value="NZ_QLLL01000002.1"/>
</dbReference>
<dbReference type="GO" id="GO:0015679">
    <property type="term" value="P:plasma membrane copper ion transport"/>
    <property type="evidence" value="ECO:0007669"/>
    <property type="project" value="TreeGrafter"/>
</dbReference>
<dbReference type="EMBL" id="QLLL01000002">
    <property type="protein sequence ID" value="RAJ08272.1"/>
    <property type="molecule type" value="Genomic_DNA"/>
</dbReference>
<dbReference type="InterPro" id="IPR058647">
    <property type="entry name" value="BSH_CzcB-like"/>
</dbReference>
<reference evidence="5 6" key="1">
    <citation type="submission" date="2018-06" db="EMBL/GenBank/DDBJ databases">
        <title>Genomic Encyclopedia of Archaeal and Bacterial Type Strains, Phase II (KMG-II): from individual species to whole genera.</title>
        <authorList>
            <person name="Goeker M."/>
        </authorList>
    </citation>
    <scope>NUCLEOTIDE SEQUENCE [LARGE SCALE GENOMIC DNA]</scope>
    <source>
        <strain evidence="5 6">DSM 23857</strain>
    </source>
</reference>
<dbReference type="GO" id="GO:0030313">
    <property type="term" value="C:cell envelope"/>
    <property type="evidence" value="ECO:0007669"/>
    <property type="project" value="TreeGrafter"/>
</dbReference>
<evidence type="ECO:0000256" key="1">
    <source>
        <dbReference type="ARBA" id="ARBA00009477"/>
    </source>
</evidence>
<name>A0A327QXC1_9BACT</name>
<dbReference type="Pfam" id="PF25973">
    <property type="entry name" value="BSH_CzcB"/>
    <property type="match status" value="1"/>
</dbReference>
<accession>A0A327QXC1</accession>
<dbReference type="PROSITE" id="PS51257">
    <property type="entry name" value="PROKAR_LIPOPROTEIN"/>
    <property type="match status" value="1"/>
</dbReference>